<dbReference type="GO" id="GO:0005524">
    <property type="term" value="F:ATP binding"/>
    <property type="evidence" value="ECO:0007669"/>
    <property type="project" value="UniProtKB-KW"/>
</dbReference>
<comment type="caution">
    <text evidence="1">The sequence shown here is derived from an EMBL/GenBank/DDBJ whole genome shotgun (WGS) entry which is preliminary data.</text>
</comment>
<dbReference type="Gene3D" id="3.40.50.300">
    <property type="entry name" value="P-loop containing nucleotide triphosphate hydrolases"/>
    <property type="match status" value="1"/>
</dbReference>
<accession>A0ABU8WDN5</accession>
<organism evidence="1 2">
    <name type="scientific">Variovorax rhizosphaerae</name>
    <dbReference type="NCBI Taxonomy" id="1836200"/>
    <lineage>
        <taxon>Bacteria</taxon>
        <taxon>Pseudomonadati</taxon>
        <taxon>Pseudomonadota</taxon>
        <taxon>Betaproteobacteria</taxon>
        <taxon>Burkholderiales</taxon>
        <taxon>Comamonadaceae</taxon>
        <taxon>Variovorax</taxon>
    </lineage>
</organism>
<keyword evidence="2" id="KW-1185">Reference proteome</keyword>
<reference evidence="1 2" key="1">
    <citation type="submission" date="2024-03" db="EMBL/GenBank/DDBJ databases">
        <title>Novel species of the genus Variovorax.</title>
        <authorList>
            <person name="Liu Q."/>
            <person name="Xin Y.-H."/>
        </authorList>
    </citation>
    <scope>NUCLEOTIDE SEQUENCE [LARGE SCALE GENOMIC DNA]</scope>
    <source>
        <strain evidence="1 2">KACC 18900</strain>
    </source>
</reference>
<dbReference type="RefSeq" id="WP_340340763.1">
    <property type="nucleotide sequence ID" value="NZ_JBBKZT010000001.1"/>
</dbReference>
<name>A0ABU8WDN5_9BURK</name>
<protein>
    <submittedName>
        <fullName evidence="1">ATP-binding protein</fullName>
    </submittedName>
</protein>
<gene>
    <name evidence="1" type="ORF">WKW82_03055</name>
</gene>
<keyword evidence="1" id="KW-0547">Nucleotide-binding</keyword>
<sequence length="445" mass="50172">MIKIYQVREVFTPSTPARVAFVERDSINNKLVNALRTPGKQIVVYGHSGSGKTTLLVNKLHQLYERHITTPCMKGLTFEQLVMDAFDQLSPFYISEKSAARKSTKAEELSVTYKIISAKIGDSSTLESGQKSNRLLPPQLTPQNLARFIGEADCCWVLEDFHKIDDAEKPKLSQLMKVFMDMSDTYPTLKIVALGAVDTARQVVDYDPELKNRVSEIRVDLMEEREIQEIIEKGEKALNINFGLIKNSIATYSSGLAAVCHHLCLNICDAAEVQETFKGEKPYIVPRTSLPEALKTYVQEASDSIKSSFDKALKKERKSKYNNAELIIRTLCKATDDGMARAELLGKIREGEQGFPNSNLEHYLKKLQLEEYGALLRYSPLSNCYSFTDPFYRVFAMVFFKEAKVSRHGEIVSAELIKLLEKLVQARPDDSGFGFSARVKIRPAE</sequence>
<dbReference type="SUPFAM" id="SSF52540">
    <property type="entry name" value="P-loop containing nucleoside triphosphate hydrolases"/>
    <property type="match status" value="1"/>
</dbReference>
<evidence type="ECO:0000313" key="2">
    <source>
        <dbReference type="Proteomes" id="UP001385892"/>
    </source>
</evidence>
<keyword evidence="1" id="KW-0067">ATP-binding</keyword>
<evidence type="ECO:0000313" key="1">
    <source>
        <dbReference type="EMBL" id="MEJ8845606.1"/>
    </source>
</evidence>
<dbReference type="EMBL" id="JBBKZT010000001">
    <property type="protein sequence ID" value="MEJ8845606.1"/>
    <property type="molecule type" value="Genomic_DNA"/>
</dbReference>
<dbReference type="InterPro" id="IPR027417">
    <property type="entry name" value="P-loop_NTPase"/>
</dbReference>
<proteinExistence type="predicted"/>
<dbReference type="Proteomes" id="UP001385892">
    <property type="component" value="Unassembled WGS sequence"/>
</dbReference>